<gene>
    <name evidence="2" type="ORF">MYCTH_2126733</name>
</gene>
<dbReference type="KEGG" id="mtm:MYCTH_2126733"/>
<dbReference type="EMBL" id="CP003004">
    <property type="protein sequence ID" value="AEO57733.1"/>
    <property type="molecule type" value="Genomic_DNA"/>
</dbReference>
<proteinExistence type="predicted"/>
<feature type="compositionally biased region" description="Acidic residues" evidence="1">
    <location>
        <begin position="17"/>
        <end position="40"/>
    </location>
</feature>
<evidence type="ECO:0000313" key="3">
    <source>
        <dbReference type="Proteomes" id="UP000007322"/>
    </source>
</evidence>
<organism evidence="2 3">
    <name type="scientific">Thermothelomyces thermophilus (strain ATCC 42464 / BCRC 31852 / DSM 1799)</name>
    <name type="common">Sporotrichum thermophile</name>
    <dbReference type="NCBI Taxonomy" id="573729"/>
    <lineage>
        <taxon>Eukaryota</taxon>
        <taxon>Fungi</taxon>
        <taxon>Dikarya</taxon>
        <taxon>Ascomycota</taxon>
        <taxon>Pezizomycotina</taxon>
        <taxon>Sordariomycetes</taxon>
        <taxon>Sordariomycetidae</taxon>
        <taxon>Sordariales</taxon>
        <taxon>Chaetomiaceae</taxon>
        <taxon>Thermothelomyces</taxon>
    </lineage>
</organism>
<dbReference type="GeneID" id="11507604"/>
<evidence type="ECO:0000313" key="2">
    <source>
        <dbReference type="EMBL" id="AEO57733.1"/>
    </source>
</evidence>
<sequence>MDNDALMLMLLVLEERPDMEDDDAFEGEDGTGWGENDEVQAETRDGHTTRLG</sequence>
<dbReference type="AlphaFoldDB" id="G2QEF0"/>
<protein>
    <submittedName>
        <fullName evidence="2">Uncharacterized protein</fullName>
    </submittedName>
</protein>
<dbReference type="HOGENOM" id="CLU_3088953_0_0_1"/>
<dbReference type="RefSeq" id="XP_003662978.1">
    <property type="nucleotide sequence ID" value="XM_003662930.1"/>
</dbReference>
<name>G2QEF0_THET4</name>
<accession>G2QEF0</accession>
<reference evidence="2 3" key="1">
    <citation type="journal article" date="2011" name="Nat. Biotechnol.">
        <title>Comparative genomic analysis of the thermophilic biomass-degrading fungi Myceliophthora thermophila and Thielavia terrestris.</title>
        <authorList>
            <person name="Berka R.M."/>
            <person name="Grigoriev I.V."/>
            <person name="Otillar R."/>
            <person name="Salamov A."/>
            <person name="Grimwood J."/>
            <person name="Reid I."/>
            <person name="Ishmael N."/>
            <person name="John T."/>
            <person name="Darmond C."/>
            <person name="Moisan M.-C."/>
            <person name="Henrissat B."/>
            <person name="Coutinho P.M."/>
            <person name="Lombard V."/>
            <person name="Natvig D.O."/>
            <person name="Lindquist E."/>
            <person name="Schmutz J."/>
            <person name="Lucas S."/>
            <person name="Harris P."/>
            <person name="Powlowski J."/>
            <person name="Bellemare A."/>
            <person name="Taylor D."/>
            <person name="Butler G."/>
            <person name="de Vries R.P."/>
            <person name="Allijn I.E."/>
            <person name="van den Brink J."/>
            <person name="Ushinsky S."/>
            <person name="Storms R."/>
            <person name="Powell A.J."/>
            <person name="Paulsen I.T."/>
            <person name="Elbourne L.D.H."/>
            <person name="Baker S.E."/>
            <person name="Magnuson J."/>
            <person name="LaBoissiere S."/>
            <person name="Clutterbuck A.J."/>
            <person name="Martinez D."/>
            <person name="Wogulis M."/>
            <person name="de Leon A.L."/>
            <person name="Rey M.W."/>
            <person name="Tsang A."/>
        </authorList>
    </citation>
    <scope>NUCLEOTIDE SEQUENCE [LARGE SCALE GENOMIC DNA]</scope>
    <source>
        <strain evidence="3">ATCC 42464 / BCRC 31852 / DSM 1799</strain>
    </source>
</reference>
<dbReference type="Proteomes" id="UP000007322">
    <property type="component" value="Chromosome 3"/>
</dbReference>
<keyword evidence="3" id="KW-1185">Reference proteome</keyword>
<evidence type="ECO:0000256" key="1">
    <source>
        <dbReference type="SAM" id="MobiDB-lite"/>
    </source>
</evidence>
<dbReference type="VEuPathDB" id="FungiDB:MYCTH_2126733"/>
<feature type="compositionally biased region" description="Basic and acidic residues" evidence="1">
    <location>
        <begin position="41"/>
        <end position="52"/>
    </location>
</feature>
<feature type="region of interest" description="Disordered" evidence="1">
    <location>
        <begin position="15"/>
        <end position="52"/>
    </location>
</feature>
<dbReference type="InParanoid" id="G2QEF0"/>